<dbReference type="OrthoDB" id="597234at2759"/>
<accession>A0A9D3V5V6</accession>
<gene>
    <name evidence="2" type="ORF">J1N35_025058</name>
</gene>
<dbReference type="AlphaFoldDB" id="A0A9D3V5V6"/>
<dbReference type="Proteomes" id="UP000828251">
    <property type="component" value="Unassembled WGS sequence"/>
</dbReference>
<feature type="domain" description="RNase H type-1" evidence="1">
    <location>
        <begin position="179"/>
        <end position="255"/>
    </location>
</feature>
<dbReference type="Pfam" id="PF13456">
    <property type="entry name" value="RVT_3"/>
    <property type="match status" value="1"/>
</dbReference>
<organism evidence="2 3">
    <name type="scientific">Gossypium stocksii</name>
    <dbReference type="NCBI Taxonomy" id="47602"/>
    <lineage>
        <taxon>Eukaryota</taxon>
        <taxon>Viridiplantae</taxon>
        <taxon>Streptophyta</taxon>
        <taxon>Embryophyta</taxon>
        <taxon>Tracheophyta</taxon>
        <taxon>Spermatophyta</taxon>
        <taxon>Magnoliopsida</taxon>
        <taxon>eudicotyledons</taxon>
        <taxon>Gunneridae</taxon>
        <taxon>Pentapetalae</taxon>
        <taxon>rosids</taxon>
        <taxon>malvids</taxon>
        <taxon>Malvales</taxon>
        <taxon>Malvaceae</taxon>
        <taxon>Malvoideae</taxon>
        <taxon>Gossypium</taxon>
    </lineage>
</organism>
<proteinExistence type="predicted"/>
<comment type="caution">
    <text evidence="2">The sequence shown here is derived from an EMBL/GenBank/DDBJ whole genome shotgun (WGS) entry which is preliminary data.</text>
</comment>
<dbReference type="EMBL" id="JAIQCV010000008">
    <property type="protein sequence ID" value="KAH1072730.1"/>
    <property type="molecule type" value="Genomic_DNA"/>
</dbReference>
<dbReference type="GO" id="GO:0004523">
    <property type="term" value="F:RNA-DNA hybrid ribonuclease activity"/>
    <property type="evidence" value="ECO:0007669"/>
    <property type="project" value="InterPro"/>
</dbReference>
<evidence type="ECO:0000259" key="1">
    <source>
        <dbReference type="Pfam" id="PF13456"/>
    </source>
</evidence>
<protein>
    <recommendedName>
        <fullName evidence="1">RNase H type-1 domain-containing protein</fullName>
    </recommendedName>
</protein>
<dbReference type="InterPro" id="IPR002156">
    <property type="entry name" value="RNaseH_domain"/>
</dbReference>
<evidence type="ECO:0000313" key="2">
    <source>
        <dbReference type="EMBL" id="KAH1072730.1"/>
    </source>
</evidence>
<keyword evidence="3" id="KW-1185">Reference proteome</keyword>
<evidence type="ECO:0000313" key="3">
    <source>
        <dbReference type="Proteomes" id="UP000828251"/>
    </source>
</evidence>
<sequence>MVTEVDDRNQIAQLFGFQEVQNLDTYLGVPLLYERVTNNTLSFVVDKVRRKLQNWDVRKLSLAGRTTLAQWKDQVLDSISRNHCSHLWKPLSMIWSTFRENLFWSLGDGSTVRCWKDPWILERVRRGIGHSIFCTLFGHAVEDLVHVLRDCPIANDVWNLVLLDQLKQRDSGYAATGGMFEAKVWSILNGILILLNKGYRRATILSDNLEVAHALMDMNLEDSRITVLRRIQRIIKAEGIWRIKHIPRCQNLVAYC</sequence>
<name>A0A9D3V5V6_9ROSI</name>
<dbReference type="PANTHER" id="PTHR33116:SF86">
    <property type="entry name" value="REVERSE TRANSCRIPTASE DOMAIN-CONTAINING PROTEIN"/>
    <property type="match status" value="1"/>
</dbReference>
<dbReference type="PANTHER" id="PTHR33116">
    <property type="entry name" value="REVERSE TRANSCRIPTASE ZINC-BINDING DOMAIN-CONTAINING PROTEIN-RELATED-RELATED"/>
    <property type="match status" value="1"/>
</dbReference>
<reference evidence="2 3" key="1">
    <citation type="journal article" date="2021" name="Plant Biotechnol. J.">
        <title>Multi-omics assisted identification of the key and species-specific regulatory components of drought-tolerant mechanisms in Gossypium stocksii.</title>
        <authorList>
            <person name="Yu D."/>
            <person name="Ke L."/>
            <person name="Zhang D."/>
            <person name="Wu Y."/>
            <person name="Sun Y."/>
            <person name="Mei J."/>
            <person name="Sun J."/>
            <person name="Sun Y."/>
        </authorList>
    </citation>
    <scope>NUCLEOTIDE SEQUENCE [LARGE SCALE GENOMIC DNA]</scope>
    <source>
        <strain evidence="3">cv. E1</strain>
        <tissue evidence="2">Leaf</tissue>
    </source>
</reference>
<dbReference type="GO" id="GO:0003676">
    <property type="term" value="F:nucleic acid binding"/>
    <property type="evidence" value="ECO:0007669"/>
    <property type="project" value="InterPro"/>
</dbReference>